<accession>A0A9W6CZ08</accession>
<dbReference type="PROSITE" id="PS50075">
    <property type="entry name" value="CARRIER"/>
    <property type="match status" value="1"/>
</dbReference>
<dbReference type="AlphaFoldDB" id="A0A9W6CZ08"/>
<keyword evidence="3" id="KW-1185">Reference proteome</keyword>
<sequence>MNASDARAAVLAAIDEVAPDVDTGTIDTGSRLRQDLELDSLDFLRLLEILTESTGVDTREDDYPGLVTVQQLIDHVAARG</sequence>
<evidence type="ECO:0000313" key="2">
    <source>
        <dbReference type="EMBL" id="GLI28596.1"/>
    </source>
</evidence>
<proteinExistence type="predicted"/>
<comment type="caution">
    <text evidence="2">The sequence shown here is derived from an EMBL/GenBank/DDBJ whole genome shotgun (WGS) entry which is preliminary data.</text>
</comment>
<dbReference type="EMBL" id="BSDP01000001">
    <property type="protein sequence ID" value="GLI28596.1"/>
    <property type="molecule type" value="Genomic_DNA"/>
</dbReference>
<dbReference type="Proteomes" id="UP001144396">
    <property type="component" value="Unassembled WGS sequence"/>
</dbReference>
<dbReference type="InterPro" id="IPR036736">
    <property type="entry name" value="ACP-like_sf"/>
</dbReference>
<dbReference type="RefSeq" id="WP_281886112.1">
    <property type="nucleotide sequence ID" value="NZ_BSDP01000001.1"/>
</dbReference>
<dbReference type="InterPro" id="IPR009081">
    <property type="entry name" value="PP-bd_ACP"/>
</dbReference>
<organism evidence="2 3">
    <name type="scientific">Agromyces rhizosphaerae</name>
    <dbReference type="NCBI Taxonomy" id="88374"/>
    <lineage>
        <taxon>Bacteria</taxon>
        <taxon>Bacillati</taxon>
        <taxon>Actinomycetota</taxon>
        <taxon>Actinomycetes</taxon>
        <taxon>Micrococcales</taxon>
        <taxon>Microbacteriaceae</taxon>
        <taxon>Agromyces</taxon>
    </lineage>
</organism>
<name>A0A9W6CZ08_9MICO</name>
<dbReference type="SUPFAM" id="SSF47336">
    <property type="entry name" value="ACP-like"/>
    <property type="match status" value="1"/>
</dbReference>
<dbReference type="Gene3D" id="1.10.1200.10">
    <property type="entry name" value="ACP-like"/>
    <property type="match status" value="1"/>
</dbReference>
<evidence type="ECO:0000259" key="1">
    <source>
        <dbReference type="PROSITE" id="PS50075"/>
    </source>
</evidence>
<reference evidence="2" key="1">
    <citation type="submission" date="2022-12" db="EMBL/GenBank/DDBJ databases">
        <title>Reference genome sequencing for broad-spectrum identification of bacterial and archaeal isolates by mass spectrometry.</title>
        <authorList>
            <person name="Sekiguchi Y."/>
            <person name="Tourlousse D.M."/>
        </authorList>
    </citation>
    <scope>NUCLEOTIDE SEQUENCE</scope>
    <source>
        <strain evidence="2">14</strain>
    </source>
</reference>
<protein>
    <recommendedName>
        <fullName evidence="1">Carrier domain-containing protein</fullName>
    </recommendedName>
</protein>
<evidence type="ECO:0000313" key="3">
    <source>
        <dbReference type="Proteomes" id="UP001144396"/>
    </source>
</evidence>
<dbReference type="Pfam" id="PF00550">
    <property type="entry name" value="PP-binding"/>
    <property type="match status" value="1"/>
</dbReference>
<feature type="domain" description="Carrier" evidence="1">
    <location>
        <begin position="1"/>
        <end position="80"/>
    </location>
</feature>
<gene>
    <name evidence="2" type="ORF">ARHIZOSPH14_28380</name>
</gene>